<comment type="cofactor">
    <cofactor evidence="2 5 6">
        <name>pyridoxal 5'-phosphate</name>
        <dbReference type="ChEBI" id="CHEBI:597326"/>
    </cofactor>
</comment>
<dbReference type="GO" id="GO:0030170">
    <property type="term" value="F:pyridoxal phosphate binding"/>
    <property type="evidence" value="ECO:0007669"/>
    <property type="project" value="UniProtKB-UniRule"/>
</dbReference>
<dbReference type="InterPro" id="IPR020622">
    <property type="entry name" value="Ala_racemase_pyridoxalP-BS"/>
</dbReference>
<dbReference type="eggNOG" id="COG0787">
    <property type="taxonomic scope" value="Bacteria"/>
</dbReference>
<dbReference type="InterPro" id="IPR009006">
    <property type="entry name" value="Ala_racemase/Decarboxylase_C"/>
</dbReference>
<evidence type="ECO:0000259" key="8">
    <source>
        <dbReference type="SMART" id="SM01005"/>
    </source>
</evidence>
<dbReference type="NCBIfam" id="TIGR00492">
    <property type="entry name" value="alr"/>
    <property type="match status" value="1"/>
</dbReference>
<dbReference type="Pfam" id="PF00842">
    <property type="entry name" value="Ala_racemase_C"/>
    <property type="match status" value="1"/>
</dbReference>
<dbReference type="Proteomes" id="UP000022141">
    <property type="component" value="Unassembled WGS sequence"/>
</dbReference>
<sequence>MPRPIGARIDLAALRHNYLLAREYARRRDREARAWAVVKANAYGHGLLRAAAALGDVADGFALLDLDEAIALRQAGIRQPILLLEGFFEVADLAVCAAHDLSIVVHSVEQLQMLRRAAQPAPRRPLPIYLKLNSGMNRLGISAAQLPAVRREIEALPALGPLTLMTHFAEADGSGGESCIAWQLERFRAMTANWPAAANFPLSLANSAAILRYPQTAHDWVRPGIMLYGGSPFADQDAASLGLKPVMTLHSRLLAIQEIGVGERVGYGGTFVAQRPTRVGIVACGYADGYPRHAPGGTPIVVGGQRTKTLGRVSMDMLACDLTELPDAGLNSPVVLWGDGLPADEVASAAGTISYELFCALARRVPVLEV</sequence>
<evidence type="ECO:0000256" key="5">
    <source>
        <dbReference type="HAMAP-Rule" id="MF_01201"/>
    </source>
</evidence>
<dbReference type="AlphaFoldDB" id="A0A011PQP3"/>
<dbReference type="InterPro" id="IPR001608">
    <property type="entry name" value="Ala_racemase_N"/>
</dbReference>
<dbReference type="HAMAP" id="MF_01201">
    <property type="entry name" value="Ala_racemase"/>
    <property type="match status" value="1"/>
</dbReference>
<feature type="active site" description="Proton acceptor; specific for L-alanine" evidence="5">
    <location>
        <position position="267"/>
    </location>
</feature>
<gene>
    <name evidence="9" type="primary">dadX</name>
    <name evidence="9" type="ORF">AW11_01241</name>
</gene>
<feature type="binding site" evidence="5 7">
    <location>
        <position position="138"/>
    </location>
    <ligand>
        <name>substrate</name>
    </ligand>
</feature>
<comment type="catalytic activity">
    <reaction evidence="1 5">
        <text>L-alanine = D-alanine</text>
        <dbReference type="Rhea" id="RHEA:20249"/>
        <dbReference type="ChEBI" id="CHEBI:57416"/>
        <dbReference type="ChEBI" id="CHEBI:57972"/>
        <dbReference type="EC" id="5.1.1.1"/>
    </reaction>
</comment>
<protein>
    <recommendedName>
        <fullName evidence="5">Alanine racemase</fullName>
        <ecNumber evidence="5">5.1.1.1</ecNumber>
    </recommendedName>
</protein>
<dbReference type="CDD" id="cd06827">
    <property type="entry name" value="PLPDE_III_AR_proteobact"/>
    <property type="match status" value="1"/>
</dbReference>
<feature type="binding site" evidence="5 7">
    <location>
        <position position="315"/>
    </location>
    <ligand>
        <name>substrate</name>
    </ligand>
</feature>
<accession>A0A011PQP3</accession>
<dbReference type="PATRIC" id="fig|1454004.3.peg.1294"/>
<dbReference type="EMBL" id="JEMY01000013">
    <property type="protein sequence ID" value="EXI89751.1"/>
    <property type="molecule type" value="Genomic_DNA"/>
</dbReference>
<dbReference type="UniPathway" id="UPA00042">
    <property type="reaction ID" value="UER00497"/>
</dbReference>
<evidence type="ECO:0000256" key="3">
    <source>
        <dbReference type="ARBA" id="ARBA00022898"/>
    </source>
</evidence>
<keyword evidence="3 5" id="KW-0663">Pyridoxal phosphate</keyword>
<evidence type="ECO:0000313" key="9">
    <source>
        <dbReference type="EMBL" id="EXI89751.1"/>
    </source>
</evidence>
<evidence type="ECO:0000256" key="7">
    <source>
        <dbReference type="PIRSR" id="PIRSR600821-52"/>
    </source>
</evidence>
<evidence type="ECO:0000256" key="1">
    <source>
        <dbReference type="ARBA" id="ARBA00000316"/>
    </source>
</evidence>
<dbReference type="Pfam" id="PF01168">
    <property type="entry name" value="Ala_racemase_N"/>
    <property type="match status" value="1"/>
</dbReference>
<dbReference type="SUPFAM" id="SSF51419">
    <property type="entry name" value="PLP-binding barrel"/>
    <property type="match status" value="1"/>
</dbReference>
<feature type="modified residue" description="N6-(pyridoxal phosphate)lysine" evidence="5 6">
    <location>
        <position position="39"/>
    </location>
</feature>
<keyword evidence="4 5" id="KW-0413">Isomerase</keyword>
<dbReference type="STRING" id="1454004.AW11_01241"/>
<dbReference type="PANTHER" id="PTHR30511:SF0">
    <property type="entry name" value="ALANINE RACEMASE, CATABOLIC-RELATED"/>
    <property type="match status" value="1"/>
</dbReference>
<dbReference type="Gene3D" id="2.40.37.10">
    <property type="entry name" value="Lyase, Ornithine Decarboxylase, Chain A, domain 1"/>
    <property type="match status" value="1"/>
</dbReference>
<proteinExistence type="inferred from homology"/>
<evidence type="ECO:0000256" key="6">
    <source>
        <dbReference type="PIRSR" id="PIRSR600821-50"/>
    </source>
</evidence>
<dbReference type="SUPFAM" id="SSF50621">
    <property type="entry name" value="Alanine racemase C-terminal domain-like"/>
    <property type="match status" value="1"/>
</dbReference>
<feature type="domain" description="Alanine racemase C-terminal" evidence="8">
    <location>
        <begin position="246"/>
        <end position="370"/>
    </location>
</feature>
<dbReference type="PANTHER" id="PTHR30511">
    <property type="entry name" value="ALANINE RACEMASE"/>
    <property type="match status" value="1"/>
</dbReference>
<comment type="similarity">
    <text evidence="5">Belongs to the alanine racemase family.</text>
</comment>
<reference evidence="9" key="1">
    <citation type="submission" date="2014-02" db="EMBL/GenBank/DDBJ databases">
        <title>Expanding our view of genomic diversity in Candidatus Accumulibacter clades.</title>
        <authorList>
            <person name="Skennerton C.T."/>
            <person name="Barr J.J."/>
            <person name="Slater F.R."/>
            <person name="Bond P.L."/>
            <person name="Tyson G.W."/>
        </authorList>
    </citation>
    <scope>NUCLEOTIDE SEQUENCE [LARGE SCALE GENOMIC DNA]</scope>
</reference>
<dbReference type="PRINTS" id="PR00992">
    <property type="entry name" value="ALARACEMASE"/>
</dbReference>
<dbReference type="InterPro" id="IPR011079">
    <property type="entry name" value="Ala_racemase_C"/>
</dbReference>
<dbReference type="EC" id="5.1.1.1" evidence="5"/>
<evidence type="ECO:0000313" key="10">
    <source>
        <dbReference type="Proteomes" id="UP000022141"/>
    </source>
</evidence>
<dbReference type="GO" id="GO:0008784">
    <property type="term" value="F:alanine racemase activity"/>
    <property type="evidence" value="ECO:0007669"/>
    <property type="project" value="UniProtKB-UniRule"/>
</dbReference>
<feature type="active site" description="Proton acceptor; specific for D-alanine" evidence="5">
    <location>
        <position position="39"/>
    </location>
</feature>
<keyword evidence="10" id="KW-1185">Reference proteome</keyword>
<comment type="caution">
    <text evidence="9">The sequence shown here is derived from an EMBL/GenBank/DDBJ whole genome shotgun (WGS) entry which is preliminary data.</text>
</comment>
<evidence type="ECO:0000256" key="4">
    <source>
        <dbReference type="ARBA" id="ARBA00023235"/>
    </source>
</evidence>
<dbReference type="GO" id="GO:0005829">
    <property type="term" value="C:cytosol"/>
    <property type="evidence" value="ECO:0007669"/>
    <property type="project" value="TreeGrafter"/>
</dbReference>
<dbReference type="PROSITE" id="PS00395">
    <property type="entry name" value="ALANINE_RACEMASE"/>
    <property type="match status" value="1"/>
</dbReference>
<comment type="pathway">
    <text evidence="5">Amino-acid biosynthesis; D-alanine biosynthesis; D-alanine from L-alanine: step 1/1.</text>
</comment>
<comment type="function">
    <text evidence="5">Catalyzes the interconversion of L-alanine and D-alanine. May also act on other amino acids.</text>
</comment>
<organism evidence="9 10">
    <name type="scientific">Accumulibacter regalis</name>
    <dbReference type="NCBI Taxonomy" id="522306"/>
    <lineage>
        <taxon>Bacteria</taxon>
        <taxon>Pseudomonadati</taxon>
        <taxon>Pseudomonadota</taxon>
        <taxon>Betaproteobacteria</taxon>
        <taxon>Candidatus Accumulibacter</taxon>
    </lineage>
</organism>
<dbReference type="FunFam" id="3.20.20.10:FF:000002">
    <property type="entry name" value="Alanine racemase"/>
    <property type="match status" value="1"/>
</dbReference>
<dbReference type="Gene3D" id="3.20.20.10">
    <property type="entry name" value="Alanine racemase"/>
    <property type="match status" value="1"/>
</dbReference>
<evidence type="ECO:0000256" key="2">
    <source>
        <dbReference type="ARBA" id="ARBA00001933"/>
    </source>
</evidence>
<dbReference type="SMART" id="SM01005">
    <property type="entry name" value="Ala_racemase_C"/>
    <property type="match status" value="1"/>
</dbReference>
<dbReference type="InterPro" id="IPR029066">
    <property type="entry name" value="PLP-binding_barrel"/>
</dbReference>
<name>A0A011PQP3_ACCRE</name>
<dbReference type="GO" id="GO:0030632">
    <property type="term" value="P:D-alanine biosynthetic process"/>
    <property type="evidence" value="ECO:0007669"/>
    <property type="project" value="UniProtKB-UniRule"/>
</dbReference>
<dbReference type="InterPro" id="IPR000821">
    <property type="entry name" value="Ala_racemase"/>
</dbReference>